<reference evidence="3 4" key="1">
    <citation type="submission" date="2020-07" db="EMBL/GenBank/DDBJ databases">
        <title>Sequencing the genomes of 1000 actinobacteria strains.</title>
        <authorList>
            <person name="Klenk H.-P."/>
        </authorList>
    </citation>
    <scope>NUCLEOTIDE SEQUENCE [LARGE SCALE GENOMIC DNA]</scope>
    <source>
        <strain evidence="3 4">DSM 24482</strain>
    </source>
</reference>
<dbReference type="EMBL" id="BONN01000006">
    <property type="protein sequence ID" value="GIG33217.1"/>
    <property type="molecule type" value="Genomic_DNA"/>
</dbReference>
<name>A0A7Y9FDW4_9CELL</name>
<gene>
    <name evidence="3" type="ORF">BKA21_000897</name>
    <name evidence="2" type="ORF">Col01nite_23760</name>
</gene>
<dbReference type="RefSeq" id="WP_170209136.1">
    <property type="nucleotide sequence ID" value="NZ_BAABFI010000005.1"/>
</dbReference>
<evidence type="ECO:0000313" key="3">
    <source>
        <dbReference type="EMBL" id="NYD85348.1"/>
    </source>
</evidence>
<evidence type="ECO:0000256" key="1">
    <source>
        <dbReference type="SAM" id="MobiDB-lite"/>
    </source>
</evidence>
<accession>A0A7Y9FDW4</accession>
<dbReference type="Proteomes" id="UP000618382">
    <property type="component" value="Unassembled WGS sequence"/>
</dbReference>
<feature type="region of interest" description="Disordered" evidence="1">
    <location>
        <begin position="22"/>
        <end position="57"/>
    </location>
</feature>
<sequence>MESITMTGYAAVTAVRLRTLAPTGTSFQGRSVSTAGHVERWTGTPKQLGTDLPRRTP</sequence>
<dbReference type="Proteomes" id="UP000577956">
    <property type="component" value="Unassembled WGS sequence"/>
</dbReference>
<dbReference type="AlphaFoldDB" id="A0A7Y9FDW4"/>
<evidence type="ECO:0000313" key="4">
    <source>
        <dbReference type="Proteomes" id="UP000577956"/>
    </source>
</evidence>
<proteinExistence type="predicted"/>
<comment type="caution">
    <text evidence="3">The sequence shown here is derived from an EMBL/GenBank/DDBJ whole genome shotgun (WGS) entry which is preliminary data.</text>
</comment>
<dbReference type="EMBL" id="JACCBK010000001">
    <property type="protein sequence ID" value="NYD85348.1"/>
    <property type="molecule type" value="Genomic_DNA"/>
</dbReference>
<feature type="compositionally biased region" description="Polar residues" evidence="1">
    <location>
        <begin position="22"/>
        <end position="34"/>
    </location>
</feature>
<keyword evidence="5" id="KW-1185">Reference proteome</keyword>
<organism evidence="3 4">
    <name type="scientific">Cellulomonas oligotrophica</name>
    <dbReference type="NCBI Taxonomy" id="931536"/>
    <lineage>
        <taxon>Bacteria</taxon>
        <taxon>Bacillati</taxon>
        <taxon>Actinomycetota</taxon>
        <taxon>Actinomycetes</taxon>
        <taxon>Micrococcales</taxon>
        <taxon>Cellulomonadaceae</taxon>
        <taxon>Cellulomonas</taxon>
    </lineage>
</organism>
<reference evidence="2 5" key="2">
    <citation type="submission" date="2021-01" db="EMBL/GenBank/DDBJ databases">
        <title>Whole genome shotgun sequence of Cellulomonas oligotrophica NBRC 109435.</title>
        <authorList>
            <person name="Komaki H."/>
            <person name="Tamura T."/>
        </authorList>
    </citation>
    <scope>NUCLEOTIDE SEQUENCE [LARGE SCALE GENOMIC DNA]</scope>
    <source>
        <strain evidence="2 5">NBRC 109435</strain>
    </source>
</reference>
<protein>
    <submittedName>
        <fullName evidence="3">Uncharacterized protein</fullName>
    </submittedName>
</protein>
<evidence type="ECO:0000313" key="5">
    <source>
        <dbReference type="Proteomes" id="UP000618382"/>
    </source>
</evidence>
<evidence type="ECO:0000313" key="2">
    <source>
        <dbReference type="EMBL" id="GIG33217.1"/>
    </source>
</evidence>